<dbReference type="EMBL" id="JASJQH010003251">
    <property type="protein sequence ID" value="KAK9759711.1"/>
    <property type="molecule type" value="Genomic_DNA"/>
</dbReference>
<feature type="transmembrane region" description="Helical" evidence="5">
    <location>
        <begin position="142"/>
        <end position="164"/>
    </location>
</feature>
<evidence type="ECO:0000256" key="1">
    <source>
        <dbReference type="ARBA" id="ARBA00004141"/>
    </source>
</evidence>
<reference evidence="6 7" key="1">
    <citation type="submission" date="2023-04" db="EMBL/GenBank/DDBJ databases">
        <title>Genome of Basidiobolus ranarum AG-B5.</title>
        <authorList>
            <person name="Stajich J.E."/>
            <person name="Carter-House D."/>
            <person name="Gryganskyi A."/>
        </authorList>
    </citation>
    <scope>NUCLEOTIDE SEQUENCE [LARGE SCALE GENOMIC DNA]</scope>
    <source>
        <strain evidence="6 7">AG-B5</strain>
    </source>
</reference>
<evidence type="ECO:0000313" key="6">
    <source>
        <dbReference type="EMBL" id="KAK9759711.1"/>
    </source>
</evidence>
<feature type="transmembrane region" description="Helical" evidence="5">
    <location>
        <begin position="33"/>
        <end position="53"/>
    </location>
</feature>
<evidence type="ECO:0000256" key="4">
    <source>
        <dbReference type="ARBA" id="ARBA00023136"/>
    </source>
</evidence>
<evidence type="ECO:0000256" key="5">
    <source>
        <dbReference type="SAM" id="Phobius"/>
    </source>
</evidence>
<gene>
    <name evidence="6" type="ORF">K7432_017007</name>
</gene>
<dbReference type="Gene3D" id="1.20.140.150">
    <property type="match status" value="1"/>
</dbReference>
<accession>A0ABR2WDX7</accession>
<dbReference type="Pfam" id="PF00822">
    <property type="entry name" value="PMP22_Claudin"/>
    <property type="match status" value="1"/>
</dbReference>
<keyword evidence="4 5" id="KW-0472">Membrane</keyword>
<evidence type="ECO:0000256" key="3">
    <source>
        <dbReference type="ARBA" id="ARBA00022989"/>
    </source>
</evidence>
<keyword evidence="7" id="KW-1185">Reference proteome</keyword>
<dbReference type="Proteomes" id="UP001479436">
    <property type="component" value="Unassembled WGS sequence"/>
</dbReference>
<comment type="caution">
    <text evidence="6">The sequence shown here is derived from an EMBL/GenBank/DDBJ whole genome shotgun (WGS) entry which is preliminary data.</text>
</comment>
<keyword evidence="3 5" id="KW-1133">Transmembrane helix</keyword>
<feature type="transmembrane region" description="Helical" evidence="5">
    <location>
        <begin position="111"/>
        <end position="130"/>
    </location>
</feature>
<sequence length="211" mass="24023">MTPDRGDNPVYEYHELYPRRYFRQFFSVISTRAYTVVSLLFIVAYTLTLISVFHDNWLNFRISGPFKSNTYYGLWKKCSSSDCRAFPDPSKGDCNEAGFCEKWQVAQSSMSIAGVFGILVLILLGTVFLLSPNRQAHSWKCIVPCLLIHAICQIIPMAIIANLYGNSPRFYFGTKYDFAFLSCITSWMLDVVCGVILFSIGMTSPPDYEPF</sequence>
<evidence type="ECO:0000256" key="2">
    <source>
        <dbReference type="ARBA" id="ARBA00022692"/>
    </source>
</evidence>
<comment type="subcellular location">
    <subcellularLocation>
        <location evidence="1">Membrane</location>
        <topology evidence="1">Multi-pass membrane protein</topology>
    </subcellularLocation>
</comment>
<organism evidence="6 7">
    <name type="scientific">Basidiobolus ranarum</name>
    <dbReference type="NCBI Taxonomy" id="34480"/>
    <lineage>
        <taxon>Eukaryota</taxon>
        <taxon>Fungi</taxon>
        <taxon>Fungi incertae sedis</taxon>
        <taxon>Zoopagomycota</taxon>
        <taxon>Entomophthoromycotina</taxon>
        <taxon>Basidiobolomycetes</taxon>
        <taxon>Basidiobolales</taxon>
        <taxon>Basidiobolaceae</taxon>
        <taxon>Basidiobolus</taxon>
    </lineage>
</organism>
<dbReference type="InterPro" id="IPR004031">
    <property type="entry name" value="PMP22/EMP/MP20/Claudin"/>
</dbReference>
<keyword evidence="2 5" id="KW-0812">Transmembrane</keyword>
<evidence type="ECO:0000313" key="7">
    <source>
        <dbReference type="Proteomes" id="UP001479436"/>
    </source>
</evidence>
<name>A0ABR2WDX7_9FUNG</name>
<proteinExistence type="predicted"/>
<feature type="transmembrane region" description="Helical" evidence="5">
    <location>
        <begin position="176"/>
        <end position="198"/>
    </location>
</feature>
<protein>
    <submittedName>
        <fullName evidence="6">Uncharacterized protein</fullName>
    </submittedName>
</protein>